<reference evidence="7" key="2">
    <citation type="submission" date="2025-08" db="UniProtKB">
        <authorList>
            <consortium name="RefSeq"/>
        </authorList>
    </citation>
    <scope>IDENTIFICATION</scope>
    <source>
        <tissue evidence="7">Etiolated seedlings</tissue>
    </source>
</reference>
<accession>A0A1S2YWA3</accession>
<gene>
    <name evidence="7" type="primary">LOC101506579</name>
</gene>
<comment type="caution">
    <text evidence="2">Lacks conserved residue(s) required for the propagation of feature annotation.</text>
</comment>
<dbReference type="PANTHER" id="PTHR31602">
    <property type="entry name" value="GROWTH-REGULATING FACTOR 5"/>
    <property type="match status" value="1"/>
</dbReference>
<comment type="function">
    <text evidence="3">Transcription activator.</text>
</comment>
<dbReference type="GO" id="GO:0005634">
    <property type="term" value="C:nucleus"/>
    <property type="evidence" value="ECO:0007669"/>
    <property type="project" value="UniProtKB-SubCell"/>
</dbReference>
<comment type="subcellular location">
    <subcellularLocation>
        <location evidence="2 3">Nucleus</location>
    </subcellularLocation>
</comment>
<feature type="domain" description="WRC" evidence="5">
    <location>
        <begin position="320"/>
        <end position="364"/>
    </location>
</feature>
<reference evidence="6" key="1">
    <citation type="journal article" date="2013" name="Nat. Biotechnol.">
        <title>Draft genome sequence of chickpea (Cicer arietinum) provides a resource for trait improvement.</title>
        <authorList>
            <person name="Varshney R.K."/>
            <person name="Song C."/>
            <person name="Saxena R.K."/>
            <person name="Azam S."/>
            <person name="Yu S."/>
            <person name="Sharpe A.G."/>
            <person name="Cannon S."/>
            <person name="Baek J."/>
            <person name="Rosen B.D."/>
            <person name="Tar'an B."/>
            <person name="Millan T."/>
            <person name="Zhang X."/>
            <person name="Ramsay L.D."/>
            <person name="Iwata A."/>
            <person name="Wang Y."/>
            <person name="Nelson W."/>
            <person name="Farmer A.D."/>
            <person name="Gaur P.M."/>
            <person name="Soderlund C."/>
            <person name="Penmetsa R.V."/>
            <person name="Xu C."/>
            <person name="Bharti A.K."/>
            <person name="He W."/>
            <person name="Winter P."/>
            <person name="Zhao S."/>
            <person name="Hane J.K."/>
            <person name="Carrasquilla-Garcia N."/>
            <person name="Condie J.A."/>
            <person name="Upadhyaya H.D."/>
            <person name="Luo M.C."/>
            <person name="Thudi M."/>
            <person name="Gowda C.L."/>
            <person name="Singh N.P."/>
            <person name="Lichtenzveig J."/>
            <person name="Gali K.K."/>
            <person name="Rubio J."/>
            <person name="Nadarajan N."/>
            <person name="Dolezel J."/>
            <person name="Bansal K.C."/>
            <person name="Xu X."/>
            <person name="Edwards D."/>
            <person name="Zhang G."/>
            <person name="Kahl G."/>
            <person name="Gil J."/>
            <person name="Singh K.B."/>
            <person name="Datta S.K."/>
            <person name="Jackson S.A."/>
            <person name="Wang J."/>
            <person name="Cook D.R."/>
        </authorList>
    </citation>
    <scope>NUCLEOTIDE SEQUENCE [LARGE SCALE GENOMIC DNA]</scope>
    <source>
        <strain evidence="6">cv. CDC Frontier</strain>
    </source>
</reference>
<proteinExistence type="inferred from homology"/>
<feature type="region of interest" description="Disordered" evidence="4">
    <location>
        <begin position="1"/>
        <end position="25"/>
    </location>
</feature>
<dbReference type="GO" id="GO:0032502">
    <property type="term" value="P:developmental process"/>
    <property type="evidence" value="ECO:0007669"/>
    <property type="project" value="InterPro"/>
</dbReference>
<dbReference type="PANTHER" id="PTHR31602:SF81">
    <property type="entry name" value="GROWTH-REGULATING FACTOR 9"/>
    <property type="match status" value="1"/>
</dbReference>
<dbReference type="STRING" id="3827.A0A1S2YWA3"/>
<dbReference type="InterPro" id="IPR014977">
    <property type="entry name" value="WRC_dom"/>
</dbReference>
<keyword evidence="3" id="KW-0805">Transcription regulation</keyword>
<dbReference type="InterPro" id="IPR031137">
    <property type="entry name" value="GRF"/>
</dbReference>
<keyword evidence="3" id="KW-0010">Activator</keyword>
<keyword evidence="1 2" id="KW-0539">Nucleus</keyword>
<evidence type="ECO:0000313" key="6">
    <source>
        <dbReference type="Proteomes" id="UP000087171"/>
    </source>
</evidence>
<evidence type="ECO:0000256" key="2">
    <source>
        <dbReference type="PROSITE-ProRule" id="PRU01002"/>
    </source>
</evidence>
<dbReference type="AlphaFoldDB" id="A0A1S2YWA3"/>
<comment type="similarity">
    <text evidence="3">Belongs to the GRF family.</text>
</comment>
<dbReference type="Pfam" id="PF08879">
    <property type="entry name" value="WRC"/>
    <property type="match status" value="2"/>
</dbReference>
<comment type="domain">
    <text evidence="3">The QLQ domain and WRC domain may be involved in protein-protein interaction and DNA-binding, respectively.</text>
</comment>
<dbReference type="eggNOG" id="ENOG502RD11">
    <property type="taxonomic scope" value="Eukaryota"/>
</dbReference>
<dbReference type="Proteomes" id="UP000087171">
    <property type="component" value="Chromosome Ca7"/>
</dbReference>
<dbReference type="PROSITE" id="PS51667">
    <property type="entry name" value="WRC"/>
    <property type="match status" value="2"/>
</dbReference>
<feature type="domain" description="WRC" evidence="5">
    <location>
        <begin position="114"/>
        <end position="158"/>
    </location>
</feature>
<evidence type="ECO:0000256" key="3">
    <source>
        <dbReference type="RuleBase" id="RU367127"/>
    </source>
</evidence>
<dbReference type="KEGG" id="cam:101506579"/>
<protein>
    <recommendedName>
        <fullName evidence="3">Growth-regulating factor</fullName>
    </recommendedName>
</protein>
<dbReference type="RefSeq" id="XP_004510935.1">
    <property type="nucleotide sequence ID" value="XM_004510878.3"/>
</dbReference>
<keyword evidence="3" id="KW-0804">Transcription</keyword>
<feature type="short sequence motif" description="Bipartite nuclear localization signal" evidence="2">
    <location>
        <begin position="119"/>
        <end position="129"/>
    </location>
</feature>
<name>A0A1S2YWA3_CICAR</name>
<dbReference type="GeneID" id="101506579"/>
<feature type="short sequence motif" description="Bipartite nuclear localization signal" evidence="2">
    <location>
        <begin position="147"/>
        <end position="154"/>
    </location>
</feature>
<dbReference type="PaxDb" id="3827-XP_004510935.1"/>
<organism evidence="6 7">
    <name type="scientific">Cicer arietinum</name>
    <name type="common">Chickpea</name>
    <name type="synonym">Garbanzo</name>
    <dbReference type="NCBI Taxonomy" id="3827"/>
    <lineage>
        <taxon>Eukaryota</taxon>
        <taxon>Viridiplantae</taxon>
        <taxon>Streptophyta</taxon>
        <taxon>Embryophyta</taxon>
        <taxon>Tracheophyta</taxon>
        <taxon>Spermatophyta</taxon>
        <taxon>Magnoliopsida</taxon>
        <taxon>eudicotyledons</taxon>
        <taxon>Gunneridae</taxon>
        <taxon>Pentapetalae</taxon>
        <taxon>rosids</taxon>
        <taxon>fabids</taxon>
        <taxon>Fabales</taxon>
        <taxon>Fabaceae</taxon>
        <taxon>Papilionoideae</taxon>
        <taxon>50 kb inversion clade</taxon>
        <taxon>NPAAA clade</taxon>
        <taxon>Hologalegina</taxon>
        <taxon>IRL clade</taxon>
        <taxon>Cicereae</taxon>
        <taxon>Cicer</taxon>
    </lineage>
</organism>
<dbReference type="GO" id="GO:0005524">
    <property type="term" value="F:ATP binding"/>
    <property type="evidence" value="ECO:0007669"/>
    <property type="project" value="UniProtKB-UniRule"/>
</dbReference>
<keyword evidence="6" id="KW-1185">Reference proteome</keyword>
<evidence type="ECO:0000256" key="1">
    <source>
        <dbReference type="ARBA" id="ARBA00023242"/>
    </source>
</evidence>
<dbReference type="OrthoDB" id="1103109at2759"/>
<evidence type="ECO:0000256" key="4">
    <source>
        <dbReference type="SAM" id="MobiDB-lite"/>
    </source>
</evidence>
<dbReference type="GO" id="GO:0006351">
    <property type="term" value="P:DNA-templated transcription"/>
    <property type="evidence" value="ECO:0007669"/>
    <property type="project" value="UniProtKB-UniRule"/>
</dbReference>
<sequence length="448" mass="49634">MEAKPLQIVPSSHNNTYGGGSHKKINMENGEVGEEGKRVVVVVKEEEENPLKITTCHHNKCCLFTEAQRRELDYQVFIFNHFAYNLPISHCRFQFPTNMSECTRLGSDYATMVDSEPQRCRRTDGKKWRCSKNTLPNQKYCERHMHRGRNRSRKLVETAQVNSCLTTTKPSSKSHENSLVIQHSDTFSYTPSRSFCVVNTSSDCNRSRNVIDSDNYHTSFSAVVNPCSTLASAVKPKVTTFGSTESVTSDNTSRDYVCKQDEQTKGCIGNDTSIKSRRKGSISCEGNGVSTGIGFSPKSVLQVSGCNASYLNHSNNSTVEPEPGRCRRTDGKKWRCKSAVLPGQKYCATHMHRGAKRRFTNNESPPSATGAATTATITSEVTIARLPYPSAATNIQKAYCTIPNTKLSMSVPESEPFIKCNEKSGSCSDTDTSTTITDTINECSYVSF</sequence>
<evidence type="ECO:0000259" key="5">
    <source>
        <dbReference type="PROSITE" id="PS51667"/>
    </source>
</evidence>
<evidence type="ECO:0000313" key="7">
    <source>
        <dbReference type="RefSeq" id="XP_004510935.1"/>
    </source>
</evidence>